<dbReference type="EMBL" id="GADI01006747">
    <property type="protein sequence ID" value="JAA67061.1"/>
    <property type="molecule type" value="mRNA"/>
</dbReference>
<proteinExistence type="evidence at transcript level"/>
<reference evidence="1" key="1">
    <citation type="submission" date="2012-12" db="EMBL/GenBank/DDBJ databases">
        <title>Identification and characterization of a phenylalanine ammonia-lyase gene family in Isatis indigotica Fort.</title>
        <authorList>
            <person name="Liu Q."/>
            <person name="Chen J."/>
            <person name="Zhou X."/>
            <person name="Di P."/>
            <person name="Xiao Y."/>
            <person name="Xuan H."/>
            <person name="Zhang L."/>
            <person name="Chen W."/>
        </authorList>
    </citation>
    <scope>NUCLEOTIDE SEQUENCE</scope>
    <source>
        <tissue evidence="1">Salivary gland</tissue>
    </source>
</reference>
<organism evidence="1">
    <name type="scientific">Ixodes ricinus</name>
    <name type="common">Common tick</name>
    <name type="synonym">Acarus ricinus</name>
    <dbReference type="NCBI Taxonomy" id="34613"/>
    <lineage>
        <taxon>Eukaryota</taxon>
        <taxon>Metazoa</taxon>
        <taxon>Ecdysozoa</taxon>
        <taxon>Arthropoda</taxon>
        <taxon>Chelicerata</taxon>
        <taxon>Arachnida</taxon>
        <taxon>Acari</taxon>
        <taxon>Parasitiformes</taxon>
        <taxon>Ixodida</taxon>
        <taxon>Ixodoidea</taxon>
        <taxon>Ixodidae</taxon>
        <taxon>Ixodinae</taxon>
        <taxon>Ixodes</taxon>
    </lineage>
</organism>
<protein>
    <submittedName>
        <fullName evidence="1">Putative secreted protein</fullName>
    </submittedName>
</protein>
<accession>A0A0K8R7K6</accession>
<dbReference type="AlphaFoldDB" id="A0A0K8R7K6"/>
<evidence type="ECO:0000313" key="1">
    <source>
        <dbReference type="EMBL" id="JAA67061.1"/>
    </source>
</evidence>
<sequence>MFVILSKVVKSMHTHTKLTWDTRTQAGAYLTKFYQICIFDAAVQENVPAMPGEMVFPPFRPPGLGAAKCIESHTFGSGEHTVQLKPRCEGGCSEKKPEDGDKCVMKSETSGSVLIFLSGVCQNMTCKINNESEIYKQEMNESLDNNGVYEAPIPQLPGCGFTNVQDKKRQYLLSTECTSCESQLNQTTRPDCTLCIASQYDIESGDVTLTVGECHNGTCVPLNPTETVDVRKELISNSD</sequence>
<name>A0A0K8R7K6_IXORI</name>